<feature type="compositionally biased region" description="Basic and acidic residues" evidence="2">
    <location>
        <begin position="633"/>
        <end position="659"/>
    </location>
</feature>
<feature type="compositionally biased region" description="Acidic residues" evidence="2">
    <location>
        <begin position="294"/>
        <end position="307"/>
    </location>
</feature>
<sequence length="1643" mass="189259">MSSPKNNGTTRRPFHDISNTNPEGSTPSLDPKALKSQKNKEYYARNRDAIRRRRHEALEKKQASAAMLKDTEMSPHTPMSKAEGESHGKHTPVQDIGTNHNSDPKERRRQRDRERYALNRYEILNRRHQAHENKESPAALNHFENIVTHTPAIGQSVLTQLQQIRAAGMSKVPNSSQPHDTIMHDKENINCHEEASWLHRNDAYQIQEISGRRRAVLMPSRQNQQNKCTVIRDSTQGLLTQLIEVQTPQLNQESDKRRGMEESPDSGQPDNNERNDETDDVYGIFEPAGHSSDLEEPNEGNDSDDDDIEDEETLFREHVEYESVRDKRQAAGGIPEHDSYDSVYRDLPREHHVLRKVRDCGHCEATRFQYEGPAFCCRKGKIRVFIPDVPEELKRLWTSQDDDDAKYFRENIRYFNSHFSFTSLGVTLDRRVSTAAGTGIFTFRAHGMLYHKVDDLVPTGNGPRHLQLYIYDGDQTLSHRIQRSPDLNVDLIQKILSILEHNPYVHTFKTVGSFSNLDEYKIELNTNITLDQRRYNAPTTSEVAAIWVEGNDPTKVFDRSVVVHAKGGGRPLYIRAYYGCYDPLAYPLFFPGGETGWNRKMPYFEETNRTLEHLVDNSDLPTGIYQATNLPQQHEDHATDSARHNDQATDLPHEDHTPDTDPCDAEESKKFVSAREYYCYKLQVRKKLFNIILFGGRLFQQWAVDMYIKIETMRLDWYSKPSNQKIIRADLYQGLVDTIAAGEARGDRIGKRIVLPRSFPGGDRDMQRRFLDAMAIVHRWGKPDYFITMTCNPYWEEITTELLPGQLPQDRPDLVARVYRAKQRHLMDLLTKQKHFGEVAAYVHVTEFQKRGLPHEHILLIMKARSKLNTPDDYDKVISAQIPDKDKYPVLHDLVIRHMLHGPCDELRKSCACMIDGQCRFHYPRQFCPATQQGKDSYPIYRRRDDGQRVQIRGAYLDNRWVVPYNPSLLMRYNCHINVEACSSIKAVKYLFKYIYKGHDRTSFAFEQELINGGEITNEIRQYRDARYVSPPEAIYRIFGFHMFGVSPSVLQLQLHLPNMHTVAFKAGESLEDVVTRPTSAKSMLTEYFEMNAKNQEGQKWLYREFPEHYRWISGTKKWQKRRNKRYQIGRLVYAHPAEGERYYLRVLLSHVRGATSFDDLKTANGRLCGTFREACEQLGLIEHDRSLDDCRTEAATFQMPCALRRLFATILVFCEATEIRQLWDKHLSSMSEDYRRTQPNEAELEQMVLRDIRDLVQSMGKDIKSYELSEIAETDGSLDVEFREVAEERQVGVDQEHLDLESRLNNEQLAGFNDIMDHVTSQKSQVFFVDGPGGTGKTYLYKALLAKVRSMGLIAIATATSGIAASIMPGGRTAHSRFKIPIKLTGYSMCGFTKQSGTADLLRRASLIIWDEVAMTKRQAVETLDRSLQDIMECPLPFGGKVVVFGGDFRQVLPVVTRGTRAQITDAALLRSHLWENIRKIRLTRNMRAQDGPWFSEYLLRIGNGTEETIGDDYIRLPDDIVIGYTEDDRAINRLIEQVFPSLHANARSREYMSTHAILSTKNEHVDELNAKMISRFPGEEKVYHSFDSIEDDLQNNYTIDFLNSITPNGLPPHVLRVKDNCPVILLRNLDLIMAYAMEHGL</sequence>
<evidence type="ECO:0000259" key="5">
    <source>
        <dbReference type="Pfam" id="PF21530"/>
    </source>
</evidence>
<feature type="domain" description="Helitron helicase-like" evidence="4">
    <location>
        <begin position="677"/>
        <end position="860"/>
    </location>
</feature>
<dbReference type="InterPro" id="IPR010285">
    <property type="entry name" value="DNA_helicase_pif1-like_DEAD"/>
</dbReference>
<dbReference type="SUPFAM" id="SSF52540">
    <property type="entry name" value="P-loop containing nucleoside triphosphate hydrolases"/>
    <property type="match status" value="2"/>
</dbReference>
<gene>
    <name evidence="6" type="ORF">BRADI_5g20076v3</name>
</gene>
<dbReference type="EnsemblPlants" id="PNT61740">
    <property type="protein sequence ID" value="PNT61740"/>
    <property type="gene ID" value="BRADI_5g20076v3"/>
</dbReference>
<protein>
    <recommendedName>
        <fullName evidence="1">ATP-dependent DNA helicase</fullName>
        <ecNumber evidence="1">5.6.2.3</ecNumber>
    </recommendedName>
</protein>
<feature type="domain" description="DNA helicase Pif1-like 2B" evidence="5">
    <location>
        <begin position="1602"/>
        <end position="1632"/>
    </location>
</feature>
<dbReference type="GO" id="GO:0006281">
    <property type="term" value="P:DNA repair"/>
    <property type="evidence" value="ECO:0007669"/>
    <property type="project" value="UniProtKB-KW"/>
</dbReference>
<dbReference type="PANTHER" id="PTHR10492:SF72">
    <property type="entry name" value="ATP-DEPENDENT DNA HELICASE"/>
    <property type="match status" value="1"/>
</dbReference>
<keyword evidence="1" id="KW-0067">ATP-binding</keyword>
<keyword evidence="8" id="KW-1185">Reference proteome</keyword>
<keyword evidence="1" id="KW-0234">DNA repair</keyword>
<dbReference type="Gramene" id="PNT61740">
    <property type="protein sequence ID" value="PNT61740"/>
    <property type="gene ID" value="BRADI_5g20076v3"/>
</dbReference>
<dbReference type="InterPro" id="IPR049163">
    <property type="entry name" value="Pif1-like_2B_dom"/>
</dbReference>
<dbReference type="Proteomes" id="UP000008810">
    <property type="component" value="Chromosome 5"/>
</dbReference>
<evidence type="ECO:0000256" key="2">
    <source>
        <dbReference type="SAM" id="MobiDB-lite"/>
    </source>
</evidence>
<feature type="compositionally biased region" description="Basic and acidic residues" evidence="2">
    <location>
        <begin position="38"/>
        <end position="49"/>
    </location>
</feature>
<feature type="region of interest" description="Disordered" evidence="2">
    <location>
        <begin position="245"/>
        <end position="307"/>
    </location>
</feature>
<dbReference type="ExpressionAtlas" id="A0A2K2CI93">
    <property type="expression patterns" value="baseline"/>
</dbReference>
<organism evidence="6">
    <name type="scientific">Brachypodium distachyon</name>
    <name type="common">Purple false brome</name>
    <name type="synonym">Trachynia distachya</name>
    <dbReference type="NCBI Taxonomy" id="15368"/>
    <lineage>
        <taxon>Eukaryota</taxon>
        <taxon>Viridiplantae</taxon>
        <taxon>Streptophyta</taxon>
        <taxon>Embryophyta</taxon>
        <taxon>Tracheophyta</taxon>
        <taxon>Spermatophyta</taxon>
        <taxon>Magnoliopsida</taxon>
        <taxon>Liliopsida</taxon>
        <taxon>Poales</taxon>
        <taxon>Poaceae</taxon>
        <taxon>BOP clade</taxon>
        <taxon>Pooideae</taxon>
        <taxon>Stipodae</taxon>
        <taxon>Brachypodieae</taxon>
        <taxon>Brachypodium</taxon>
    </lineage>
</organism>
<feature type="region of interest" description="Disordered" evidence="2">
    <location>
        <begin position="633"/>
        <end position="665"/>
    </location>
</feature>
<reference evidence="6" key="2">
    <citation type="submission" date="2017-06" db="EMBL/GenBank/DDBJ databases">
        <title>WGS assembly of Brachypodium distachyon.</title>
        <authorList>
            <consortium name="The International Brachypodium Initiative"/>
            <person name="Lucas S."/>
            <person name="Harmon-Smith M."/>
            <person name="Lail K."/>
            <person name="Tice H."/>
            <person name="Grimwood J."/>
            <person name="Bruce D."/>
            <person name="Barry K."/>
            <person name="Shu S."/>
            <person name="Lindquist E."/>
            <person name="Wang M."/>
            <person name="Pitluck S."/>
            <person name="Vogel J.P."/>
            <person name="Garvin D.F."/>
            <person name="Mockler T.C."/>
            <person name="Schmutz J."/>
            <person name="Rokhsar D."/>
            <person name="Bevan M.W."/>
        </authorList>
    </citation>
    <scope>NUCLEOTIDE SEQUENCE</scope>
    <source>
        <strain evidence="6">Bd21</strain>
    </source>
</reference>
<feature type="compositionally biased region" description="Basic and acidic residues" evidence="2">
    <location>
        <begin position="102"/>
        <end position="115"/>
    </location>
</feature>
<name>A0A2K2CI93_BRADI</name>
<keyword evidence="1" id="KW-0378">Hydrolase</keyword>
<dbReference type="Pfam" id="PF14214">
    <property type="entry name" value="Helitron_like_N"/>
    <property type="match status" value="1"/>
</dbReference>
<dbReference type="GO" id="GO:0006310">
    <property type="term" value="P:DNA recombination"/>
    <property type="evidence" value="ECO:0007669"/>
    <property type="project" value="UniProtKB-KW"/>
</dbReference>
<dbReference type="Gene3D" id="3.40.50.300">
    <property type="entry name" value="P-loop containing nucleotide triphosphate hydrolases"/>
    <property type="match status" value="1"/>
</dbReference>
<dbReference type="OrthoDB" id="667739at2759"/>
<evidence type="ECO:0000313" key="7">
    <source>
        <dbReference type="EnsemblPlants" id="PNT61740"/>
    </source>
</evidence>
<accession>A0A2K2CI93</accession>
<dbReference type="PANTHER" id="PTHR10492">
    <property type="match status" value="1"/>
</dbReference>
<keyword evidence="1" id="KW-0233">DNA recombination</keyword>
<feature type="compositionally biased region" description="Polar residues" evidence="2">
    <location>
        <begin position="17"/>
        <end position="28"/>
    </location>
</feature>
<dbReference type="InterPro" id="IPR027417">
    <property type="entry name" value="P-loop_NTPase"/>
</dbReference>
<evidence type="ECO:0000313" key="8">
    <source>
        <dbReference type="Proteomes" id="UP000008810"/>
    </source>
</evidence>
<comment type="catalytic activity">
    <reaction evidence="1">
        <text>ATP + H2O = ADP + phosphate + H(+)</text>
        <dbReference type="Rhea" id="RHEA:13065"/>
        <dbReference type="ChEBI" id="CHEBI:15377"/>
        <dbReference type="ChEBI" id="CHEBI:15378"/>
        <dbReference type="ChEBI" id="CHEBI:30616"/>
        <dbReference type="ChEBI" id="CHEBI:43474"/>
        <dbReference type="ChEBI" id="CHEBI:456216"/>
        <dbReference type="EC" id="5.6.2.3"/>
    </reaction>
</comment>
<dbReference type="GO" id="GO:0000723">
    <property type="term" value="P:telomere maintenance"/>
    <property type="evidence" value="ECO:0007669"/>
    <property type="project" value="InterPro"/>
</dbReference>
<dbReference type="GO" id="GO:0016787">
    <property type="term" value="F:hydrolase activity"/>
    <property type="evidence" value="ECO:0007669"/>
    <property type="project" value="UniProtKB-KW"/>
</dbReference>
<dbReference type="InterPro" id="IPR025476">
    <property type="entry name" value="Helitron_helicase-like"/>
</dbReference>
<dbReference type="Pfam" id="PF21530">
    <property type="entry name" value="Pif1_2B_dom"/>
    <property type="match status" value="1"/>
</dbReference>
<keyword evidence="1" id="KW-0547">Nucleotide-binding</keyword>
<dbReference type="InParanoid" id="A0A2K2CI93"/>
<dbReference type="Pfam" id="PF05970">
    <property type="entry name" value="PIF1"/>
    <property type="match status" value="1"/>
</dbReference>
<feature type="domain" description="DNA helicase Pif1-like DEAD-box helicase" evidence="3">
    <location>
        <begin position="1305"/>
        <end position="1509"/>
    </location>
</feature>
<keyword evidence="1" id="KW-0347">Helicase</keyword>
<evidence type="ECO:0000313" key="6">
    <source>
        <dbReference type="EMBL" id="PNT61740.1"/>
    </source>
</evidence>
<evidence type="ECO:0000259" key="3">
    <source>
        <dbReference type="Pfam" id="PF05970"/>
    </source>
</evidence>
<dbReference type="GO" id="GO:0005524">
    <property type="term" value="F:ATP binding"/>
    <property type="evidence" value="ECO:0007669"/>
    <property type="project" value="UniProtKB-KW"/>
</dbReference>
<evidence type="ECO:0000259" key="4">
    <source>
        <dbReference type="Pfam" id="PF14214"/>
    </source>
</evidence>
<feature type="compositionally biased region" description="Polar residues" evidence="2">
    <location>
        <begin position="1"/>
        <end position="10"/>
    </location>
</feature>
<dbReference type="EC" id="5.6.2.3" evidence="1"/>
<comment type="similarity">
    <text evidence="1">Belongs to the helicase family.</text>
</comment>
<keyword evidence="1" id="KW-0227">DNA damage</keyword>
<reference evidence="6 7" key="1">
    <citation type="journal article" date="2010" name="Nature">
        <title>Genome sequencing and analysis of the model grass Brachypodium distachyon.</title>
        <authorList>
            <consortium name="International Brachypodium Initiative"/>
        </authorList>
    </citation>
    <scope>NUCLEOTIDE SEQUENCE [LARGE SCALE GENOMIC DNA]</scope>
    <source>
        <strain evidence="6 7">Bd21</strain>
    </source>
</reference>
<reference evidence="7" key="3">
    <citation type="submission" date="2018-08" db="UniProtKB">
        <authorList>
            <consortium name="EnsemblPlants"/>
        </authorList>
    </citation>
    <scope>IDENTIFICATION</scope>
    <source>
        <strain evidence="7">cv. Bd21</strain>
    </source>
</reference>
<proteinExistence type="inferred from homology"/>
<comment type="cofactor">
    <cofactor evidence="1">
        <name>Mg(2+)</name>
        <dbReference type="ChEBI" id="CHEBI:18420"/>
    </cofactor>
</comment>
<dbReference type="EMBL" id="CM000884">
    <property type="protein sequence ID" value="PNT61740.1"/>
    <property type="molecule type" value="Genomic_DNA"/>
</dbReference>
<dbReference type="STRING" id="15368.A0A2K2CI93"/>
<dbReference type="GO" id="GO:0043139">
    <property type="term" value="F:5'-3' DNA helicase activity"/>
    <property type="evidence" value="ECO:0007669"/>
    <property type="project" value="UniProtKB-EC"/>
</dbReference>
<feature type="region of interest" description="Disordered" evidence="2">
    <location>
        <begin position="1"/>
        <end position="115"/>
    </location>
</feature>
<evidence type="ECO:0000256" key="1">
    <source>
        <dbReference type="RuleBase" id="RU363044"/>
    </source>
</evidence>